<keyword evidence="3" id="KW-1185">Reference proteome</keyword>
<evidence type="ECO:0000313" key="2">
    <source>
        <dbReference type="EMBL" id="TNB49313.1"/>
    </source>
</evidence>
<evidence type="ECO:0000313" key="3">
    <source>
        <dbReference type="Proteomes" id="UP000307874"/>
    </source>
</evidence>
<keyword evidence="1" id="KW-0812">Transmembrane</keyword>
<reference evidence="2 3" key="2">
    <citation type="submission" date="2019-06" db="EMBL/GenBank/DDBJ databases">
        <title>Martelella lutilitoris sp. nov., isolated from a tidal mudflat.</title>
        <authorList>
            <person name="Kim Y.-J."/>
        </authorList>
    </citation>
    <scope>NUCLEOTIDE SEQUENCE [LARGE SCALE GENOMIC DNA]</scope>
    <source>
        <strain evidence="2 3">GH2-6</strain>
    </source>
</reference>
<sequence>MDLTFTPLLPLTALFAALAAILALMALGYLTRMRGTTLRAAAGLLLLAAIANPTISREERSPLSTIVPIVVDRSQSQLSEDRAGQTDAALERLQARLAEDPTLEPRIVEVATANENGRAETLAFQALADAVRDVPPSRMGAAFFITDGQIHDIPEDASALPAGIPVNALVTGTAEEYDRRIEINEAPRFGLVGESLPVEFTVVNDGPVSEAEGGAGPAMVTARLNGAIVAQMMVAPDISTRYVFDLDTGGENILELSVDPVPGELTQVNNRAVQIVEGIRENLRVLLVSGSPHSGERTWRNLLKSDPSVDLVHFTILRPPEKQDGTPINELSLIAFPTRELFIDKIDDFDLIIFDRYQNRGVLPLLYYDNIAQYVLNGGALLVAAGPEIAGPESIAVTPLSAVLPAIPTGELSEGGFYPDISPTGEMHPVTRDLPGGTEDPPAWGRWFRSIPVGDARGETVMTADGAPLLVLSREGQGRVAEFLSDQGWLWARGFEGGGPYVPLYRRIAHWLMQEPALEEEALTATTDGERLEITRQTMGDAPREATVSTPSGRSLTVPLDEVEPGLFRGSASVNEMGLFSIENGDLTRLVNIGDPDAPEFKAMISTTESLQPLANESHGLVQRIADGMPPVRVTSGPLRAGNDSFMPIVATSDTRLESIRSLPLFNGLLGLAALLALISATWWREGRTKP</sequence>
<name>A0A5C4JV52_9HYPH</name>
<evidence type="ECO:0008006" key="4">
    <source>
        <dbReference type="Google" id="ProtNLM"/>
    </source>
</evidence>
<proteinExistence type="predicted"/>
<dbReference type="OrthoDB" id="9769144at2"/>
<dbReference type="PANTHER" id="PTHR37947">
    <property type="entry name" value="BLL2462 PROTEIN"/>
    <property type="match status" value="1"/>
</dbReference>
<dbReference type="InterPro" id="IPR029062">
    <property type="entry name" value="Class_I_gatase-like"/>
</dbReference>
<dbReference type="Proteomes" id="UP000307874">
    <property type="component" value="Unassembled WGS sequence"/>
</dbReference>
<dbReference type="AlphaFoldDB" id="A0A5C4JV52"/>
<comment type="caution">
    <text evidence="2">The sequence shown here is derived from an EMBL/GenBank/DDBJ whole genome shotgun (WGS) entry which is preliminary data.</text>
</comment>
<protein>
    <recommendedName>
        <fullName evidence="4">Glutamine amidotransferase domain-containing protein</fullName>
    </recommendedName>
</protein>
<keyword evidence="1" id="KW-1133">Transmembrane helix</keyword>
<dbReference type="SUPFAM" id="SSF52317">
    <property type="entry name" value="Class I glutamine amidotransferase-like"/>
    <property type="match status" value="1"/>
</dbReference>
<keyword evidence="1" id="KW-0472">Membrane</keyword>
<dbReference type="Gene3D" id="3.40.50.880">
    <property type="match status" value="1"/>
</dbReference>
<reference evidence="2 3" key="1">
    <citation type="submission" date="2019-05" db="EMBL/GenBank/DDBJ databases">
        <authorList>
            <person name="Lee S.D."/>
        </authorList>
    </citation>
    <scope>NUCLEOTIDE SEQUENCE [LARGE SCALE GENOMIC DNA]</scope>
    <source>
        <strain evidence="2 3">GH2-6</strain>
    </source>
</reference>
<organism evidence="2 3">
    <name type="scientific">Martelella lutilitoris</name>
    <dbReference type="NCBI Taxonomy" id="2583532"/>
    <lineage>
        <taxon>Bacteria</taxon>
        <taxon>Pseudomonadati</taxon>
        <taxon>Pseudomonadota</taxon>
        <taxon>Alphaproteobacteria</taxon>
        <taxon>Hyphomicrobiales</taxon>
        <taxon>Aurantimonadaceae</taxon>
        <taxon>Martelella</taxon>
    </lineage>
</organism>
<gene>
    <name evidence="2" type="ORF">FF124_04830</name>
</gene>
<feature type="transmembrane region" description="Helical" evidence="1">
    <location>
        <begin position="12"/>
        <end position="30"/>
    </location>
</feature>
<dbReference type="PANTHER" id="PTHR37947:SF1">
    <property type="entry name" value="BLL2462 PROTEIN"/>
    <property type="match status" value="1"/>
</dbReference>
<accession>A0A5C4JV52</accession>
<evidence type="ECO:0000256" key="1">
    <source>
        <dbReference type="SAM" id="Phobius"/>
    </source>
</evidence>
<dbReference type="EMBL" id="VCLB01000002">
    <property type="protein sequence ID" value="TNB49313.1"/>
    <property type="molecule type" value="Genomic_DNA"/>
</dbReference>
<feature type="transmembrane region" description="Helical" evidence="1">
    <location>
        <begin position="665"/>
        <end position="684"/>
    </location>
</feature>
<dbReference type="RefSeq" id="WP_138747343.1">
    <property type="nucleotide sequence ID" value="NZ_VCLB01000002.1"/>
</dbReference>